<dbReference type="Pfam" id="PF00956">
    <property type="entry name" value="NAP"/>
    <property type="match status" value="1"/>
</dbReference>
<feature type="compositionally biased region" description="Acidic residues" evidence="3">
    <location>
        <begin position="222"/>
        <end position="242"/>
    </location>
</feature>
<dbReference type="PANTHER" id="PTHR11875">
    <property type="entry name" value="TESTIS-SPECIFIC Y-ENCODED PROTEIN"/>
    <property type="match status" value="1"/>
</dbReference>
<protein>
    <recommendedName>
        <fullName evidence="6">Vacuolar protein sorting-associated protein 75</fullName>
    </recommendedName>
</protein>
<gene>
    <name evidence="4" type="primary">SUVC14G0850</name>
    <name evidence="4" type="ORF">SUVC_14G0850</name>
</gene>
<evidence type="ECO:0000256" key="3">
    <source>
        <dbReference type="SAM" id="MobiDB-lite"/>
    </source>
</evidence>
<evidence type="ECO:0000313" key="4">
    <source>
        <dbReference type="EMBL" id="CAI4049734.1"/>
    </source>
</evidence>
<dbReference type="AlphaFoldDB" id="A0AA35J5M6"/>
<dbReference type="InterPro" id="IPR002164">
    <property type="entry name" value="NAP_family"/>
</dbReference>
<feature type="region of interest" description="Disordered" evidence="3">
    <location>
        <begin position="222"/>
        <end position="274"/>
    </location>
</feature>
<evidence type="ECO:0000256" key="2">
    <source>
        <dbReference type="RuleBase" id="RU003876"/>
    </source>
</evidence>
<evidence type="ECO:0000313" key="5">
    <source>
        <dbReference type="Proteomes" id="UP001162090"/>
    </source>
</evidence>
<feature type="compositionally biased region" description="Acidic residues" evidence="3">
    <location>
        <begin position="253"/>
        <end position="265"/>
    </location>
</feature>
<dbReference type="InterPro" id="IPR037231">
    <property type="entry name" value="NAP-like_sf"/>
</dbReference>
<organism evidence="4 5">
    <name type="scientific">Saccharomyces uvarum</name>
    <name type="common">Yeast</name>
    <name type="synonym">Saccharomyces bayanus var. uvarum</name>
    <dbReference type="NCBI Taxonomy" id="230603"/>
    <lineage>
        <taxon>Eukaryota</taxon>
        <taxon>Fungi</taxon>
        <taxon>Dikarya</taxon>
        <taxon>Ascomycota</taxon>
        <taxon>Saccharomycotina</taxon>
        <taxon>Saccharomycetes</taxon>
        <taxon>Saccharomycetales</taxon>
        <taxon>Saccharomycetaceae</taxon>
        <taxon>Saccharomyces</taxon>
    </lineage>
</organism>
<dbReference type="EMBL" id="OX365925">
    <property type="protein sequence ID" value="CAI4049734.1"/>
    <property type="molecule type" value="Genomic_DNA"/>
</dbReference>
<evidence type="ECO:0008006" key="6">
    <source>
        <dbReference type="Google" id="ProtNLM"/>
    </source>
</evidence>
<name>A0AA35J5M6_SACUV</name>
<sequence>MSDQENENEHAKAFLGLAKCEEEVDAIERDVELYRLNKMEPVYEKRDAYIDEIAEFWKIVLSQHASFANYIRASDFKYVDTIDKIEVQWLALASETRDTRDFSITFHFHGIDGDFKEQKITKVFQIRKSKDEEEDGMLTSEPVAVEWPQSYDSINPDLIKDKRSPEGKKKYRQGMKTIFGWFRWTGLKPGKEFPHGDSLASLFSEEIYPFCVKYYTEAQRDLEDEEGESGLSAGDDDDDEGSLGEVDLPVSDADADADAEAEADGEPSSKKRKA</sequence>
<dbReference type="Proteomes" id="UP001162090">
    <property type="component" value="Chromosome 14"/>
</dbReference>
<reference evidence="4" key="1">
    <citation type="submission" date="2022-10" db="EMBL/GenBank/DDBJ databases">
        <authorList>
            <person name="Byrne P K."/>
        </authorList>
    </citation>
    <scope>NUCLEOTIDE SEQUENCE</scope>
    <source>
        <strain evidence="4">CBS7001</strain>
    </source>
</reference>
<dbReference type="Gene3D" id="3.30.1120.90">
    <property type="entry name" value="Nucleosome assembly protein"/>
    <property type="match status" value="1"/>
</dbReference>
<dbReference type="GO" id="GO:0005634">
    <property type="term" value="C:nucleus"/>
    <property type="evidence" value="ECO:0007669"/>
    <property type="project" value="InterPro"/>
</dbReference>
<proteinExistence type="inferred from homology"/>
<dbReference type="SUPFAM" id="SSF143113">
    <property type="entry name" value="NAP-like"/>
    <property type="match status" value="1"/>
</dbReference>
<evidence type="ECO:0000256" key="1">
    <source>
        <dbReference type="ARBA" id="ARBA00009947"/>
    </source>
</evidence>
<dbReference type="GO" id="GO:0006334">
    <property type="term" value="P:nucleosome assembly"/>
    <property type="evidence" value="ECO:0007669"/>
    <property type="project" value="InterPro"/>
</dbReference>
<comment type="similarity">
    <text evidence="1 2">Belongs to the nucleosome assembly protein (NAP) family.</text>
</comment>
<accession>A0AA35J5M6</accession>